<feature type="transmembrane region" description="Helical" evidence="2">
    <location>
        <begin position="76"/>
        <end position="100"/>
    </location>
</feature>
<reference evidence="3 4" key="1">
    <citation type="submission" date="2020-08" db="EMBL/GenBank/DDBJ databases">
        <title>Genomic Encyclopedia of Archaeal and Bacterial Type Strains, Phase II (KMG-II): from individual species to whole genera.</title>
        <authorList>
            <person name="Goeker M."/>
        </authorList>
    </citation>
    <scope>NUCLEOTIDE SEQUENCE [LARGE SCALE GENOMIC DNA]</scope>
    <source>
        <strain evidence="3 4">DSM 43850</strain>
    </source>
</reference>
<sequence length="218" mass="21897">MMQPNPVPLYPVPPQAALPRNGLCTAALTTGLIGALLAIVPLLMVWASIPLGVLGLVFGLVGIGRVRRGQADRLGFAIAGLVLGVLALVLSTLWIAALAASTSTKPAASPTTAPVAAVAPATSSAAPTTTTATPTGPATSFGPGVHVVGTDILPGTYRTAGPTDGALPICYWAREKDTSGEFSSIIANDNAKGPTTVTIAATDGAFKTSGCQQWTKVN</sequence>
<keyword evidence="2" id="KW-0472">Membrane</keyword>
<gene>
    <name evidence="3" type="ORF">BC739_008522</name>
</gene>
<protein>
    <recommendedName>
        <fullName evidence="5">DUF4190 domain-containing protein</fullName>
    </recommendedName>
</protein>
<evidence type="ECO:0000256" key="2">
    <source>
        <dbReference type="SAM" id="Phobius"/>
    </source>
</evidence>
<keyword evidence="2" id="KW-1133">Transmembrane helix</keyword>
<organism evidence="3 4">
    <name type="scientific">Kutzneria viridogrisea</name>
    <dbReference type="NCBI Taxonomy" id="47990"/>
    <lineage>
        <taxon>Bacteria</taxon>
        <taxon>Bacillati</taxon>
        <taxon>Actinomycetota</taxon>
        <taxon>Actinomycetes</taxon>
        <taxon>Pseudonocardiales</taxon>
        <taxon>Pseudonocardiaceae</taxon>
        <taxon>Kutzneria</taxon>
    </lineage>
</organism>
<evidence type="ECO:0000313" key="4">
    <source>
        <dbReference type="Proteomes" id="UP000517916"/>
    </source>
</evidence>
<dbReference type="RefSeq" id="WP_025354002.1">
    <property type="nucleotide sequence ID" value="NZ_BAAABQ010000015.1"/>
</dbReference>
<feature type="region of interest" description="Disordered" evidence="1">
    <location>
        <begin position="123"/>
        <end position="142"/>
    </location>
</feature>
<feature type="transmembrane region" description="Helical" evidence="2">
    <location>
        <begin position="45"/>
        <end position="64"/>
    </location>
</feature>
<evidence type="ECO:0008006" key="5">
    <source>
        <dbReference type="Google" id="ProtNLM"/>
    </source>
</evidence>
<evidence type="ECO:0000313" key="3">
    <source>
        <dbReference type="EMBL" id="MBA8931275.1"/>
    </source>
</evidence>
<name>A0ABR6BX22_9PSEU</name>
<proteinExistence type="predicted"/>
<comment type="caution">
    <text evidence="3">The sequence shown here is derived from an EMBL/GenBank/DDBJ whole genome shotgun (WGS) entry which is preliminary data.</text>
</comment>
<dbReference type="Proteomes" id="UP000517916">
    <property type="component" value="Unassembled WGS sequence"/>
</dbReference>
<keyword evidence="4" id="KW-1185">Reference proteome</keyword>
<keyword evidence="2" id="KW-0812">Transmembrane</keyword>
<evidence type="ECO:0000256" key="1">
    <source>
        <dbReference type="SAM" id="MobiDB-lite"/>
    </source>
</evidence>
<accession>A0ABR6BX22</accession>
<dbReference type="EMBL" id="JACJID010000008">
    <property type="protein sequence ID" value="MBA8931275.1"/>
    <property type="molecule type" value="Genomic_DNA"/>
</dbReference>
<feature type="compositionally biased region" description="Low complexity" evidence="1">
    <location>
        <begin position="123"/>
        <end position="140"/>
    </location>
</feature>